<keyword evidence="2" id="KW-1185">Reference proteome</keyword>
<comment type="caution">
    <text evidence="1">The sequence shown here is derived from an EMBL/GenBank/DDBJ whole genome shotgun (WGS) entry which is preliminary data.</text>
</comment>
<sequence>MALANGLFVLKIRDKIEQELKGQDTGNFENRDFRPDVGVWFQRPTFPQRRMPIIYTCPHPNVWIE</sequence>
<gene>
    <name evidence="1" type="ORF">SCALOS_LOCUS4133</name>
</gene>
<organism evidence="1 2">
    <name type="scientific">Scutellospora calospora</name>
    <dbReference type="NCBI Taxonomy" id="85575"/>
    <lineage>
        <taxon>Eukaryota</taxon>
        <taxon>Fungi</taxon>
        <taxon>Fungi incertae sedis</taxon>
        <taxon>Mucoromycota</taxon>
        <taxon>Glomeromycotina</taxon>
        <taxon>Glomeromycetes</taxon>
        <taxon>Diversisporales</taxon>
        <taxon>Gigasporaceae</taxon>
        <taxon>Scutellospora</taxon>
    </lineage>
</organism>
<evidence type="ECO:0000313" key="1">
    <source>
        <dbReference type="EMBL" id="CAG8522671.1"/>
    </source>
</evidence>
<protein>
    <submittedName>
        <fullName evidence="1">10561_t:CDS:1</fullName>
    </submittedName>
</protein>
<reference evidence="1" key="1">
    <citation type="submission" date="2021-06" db="EMBL/GenBank/DDBJ databases">
        <authorList>
            <person name="Kallberg Y."/>
            <person name="Tangrot J."/>
            <person name="Rosling A."/>
        </authorList>
    </citation>
    <scope>NUCLEOTIDE SEQUENCE</scope>
    <source>
        <strain evidence="1">AU212A</strain>
    </source>
</reference>
<evidence type="ECO:0000313" key="2">
    <source>
        <dbReference type="Proteomes" id="UP000789860"/>
    </source>
</evidence>
<dbReference type="EMBL" id="CAJVPM010005324">
    <property type="protein sequence ID" value="CAG8522671.1"/>
    <property type="molecule type" value="Genomic_DNA"/>
</dbReference>
<proteinExistence type="predicted"/>
<feature type="non-terminal residue" evidence="1">
    <location>
        <position position="65"/>
    </location>
</feature>
<dbReference type="Proteomes" id="UP000789860">
    <property type="component" value="Unassembled WGS sequence"/>
</dbReference>
<accession>A0ACA9LF73</accession>
<name>A0ACA9LF73_9GLOM</name>